<organism evidence="1 2">
    <name type="scientific">Mesorhizobium hawassense</name>
    <dbReference type="NCBI Taxonomy" id="1209954"/>
    <lineage>
        <taxon>Bacteria</taxon>
        <taxon>Pseudomonadati</taxon>
        <taxon>Pseudomonadota</taxon>
        <taxon>Alphaproteobacteria</taxon>
        <taxon>Hyphomicrobiales</taxon>
        <taxon>Phyllobacteriaceae</taxon>
        <taxon>Mesorhizobium</taxon>
    </lineage>
</organism>
<dbReference type="EMBL" id="QMBP01000027">
    <property type="protein sequence ID" value="RAZ83206.1"/>
    <property type="molecule type" value="Genomic_DNA"/>
</dbReference>
<dbReference type="Proteomes" id="UP000251558">
    <property type="component" value="Unassembled WGS sequence"/>
</dbReference>
<name>A0A330H3S7_9HYPH</name>
<accession>A0A330H3S7</accession>
<keyword evidence="2" id="KW-1185">Reference proteome</keyword>
<evidence type="ECO:0000313" key="2">
    <source>
        <dbReference type="Proteomes" id="UP000251558"/>
    </source>
</evidence>
<dbReference type="AlphaFoldDB" id="A0A330H3S7"/>
<dbReference type="OrthoDB" id="115878at2"/>
<reference evidence="1 2" key="1">
    <citation type="submission" date="2018-07" db="EMBL/GenBank/DDBJ databases">
        <title>Diversity of Mesorhizobium strains in Brazil.</title>
        <authorList>
            <person name="Helene L.C.F."/>
            <person name="Dall'Agnol R."/>
            <person name="Delamuta J.R.M."/>
            <person name="Hungria M."/>
        </authorList>
    </citation>
    <scope>NUCLEOTIDE SEQUENCE [LARGE SCALE GENOMIC DNA]</scope>
    <source>
        <strain evidence="1 2">AC99b</strain>
    </source>
</reference>
<proteinExistence type="predicted"/>
<evidence type="ECO:0000313" key="1">
    <source>
        <dbReference type="EMBL" id="RAZ83206.1"/>
    </source>
</evidence>
<gene>
    <name evidence="1" type="ORF">DPM33_33015</name>
</gene>
<comment type="caution">
    <text evidence="1">The sequence shown here is derived from an EMBL/GenBank/DDBJ whole genome shotgun (WGS) entry which is preliminary data.</text>
</comment>
<protein>
    <submittedName>
        <fullName evidence="1">Uncharacterized protein</fullName>
    </submittedName>
</protein>
<sequence>MTYETRGTAALGEEAFDAAHPIHGASCRVLAVNDDDPEHVKWLVAFTDRAGRKVVETVSAVMPGKDPFGKTKHWTW</sequence>
<dbReference type="RefSeq" id="WP_112101542.1">
    <property type="nucleotide sequence ID" value="NZ_QMBP01000027.1"/>
</dbReference>